<name>C7H2D7_FAED2</name>
<dbReference type="STRING" id="411483.FAEPRAA2165_00434"/>
<protein>
    <submittedName>
        <fullName evidence="1">Uncharacterized protein</fullName>
    </submittedName>
</protein>
<reference evidence="1" key="1">
    <citation type="submission" date="2009-08" db="EMBL/GenBank/DDBJ databases">
        <authorList>
            <person name="Weinstock G."/>
            <person name="Sodergren E."/>
            <person name="Clifton S."/>
            <person name="Fulton L."/>
            <person name="Fulton B."/>
            <person name="Courtney L."/>
            <person name="Fronick C."/>
            <person name="Harrison M."/>
            <person name="Strong C."/>
            <person name="Farmer C."/>
            <person name="Delahaunty K."/>
            <person name="Markovic C."/>
            <person name="Hall O."/>
            <person name="Minx P."/>
            <person name="Tomlinson C."/>
            <person name="Mitreva M."/>
            <person name="Nelson J."/>
            <person name="Hou S."/>
            <person name="Wollam A."/>
            <person name="Pepin K.H."/>
            <person name="Johnson M."/>
            <person name="Bhonagiri V."/>
            <person name="Nash W.E."/>
            <person name="Warren W."/>
            <person name="Chinwalla A."/>
            <person name="Mardis E.R."/>
            <person name="Wilson R.K."/>
        </authorList>
    </citation>
    <scope>NUCLEOTIDE SEQUENCE [LARGE SCALE GENOMIC DNA]</scope>
    <source>
        <strain evidence="1">A2-165</strain>
    </source>
</reference>
<accession>C7H2D7</accession>
<gene>
    <name evidence="1" type="ORF">FAEPRAA2165_00434</name>
</gene>
<proteinExistence type="predicted"/>
<evidence type="ECO:0000313" key="1">
    <source>
        <dbReference type="EMBL" id="EEU97850.1"/>
    </source>
</evidence>
<keyword evidence="2" id="KW-1185">Reference proteome</keyword>
<comment type="caution">
    <text evidence="1">The sequence shown here is derived from an EMBL/GenBank/DDBJ whole genome shotgun (WGS) entry which is preliminary data.</text>
</comment>
<evidence type="ECO:0000313" key="2">
    <source>
        <dbReference type="Proteomes" id="UP000004619"/>
    </source>
</evidence>
<sequence length="41" mass="4566">MARKPLFRHEIPFSAATEPGNCAIIRMKEFIKEVGSCKTAS</sequence>
<dbReference type="HOGENOM" id="CLU_3270315_0_0_9"/>
<dbReference type="AlphaFoldDB" id="C7H2D7"/>
<organism evidence="1 2">
    <name type="scientific">Faecalibacterium duncaniae (strain DSM 17677 / JCM 31915 / A2-165)</name>
    <name type="common">Faecalibacterium prausnitzii</name>
    <dbReference type="NCBI Taxonomy" id="411483"/>
    <lineage>
        <taxon>Bacteria</taxon>
        <taxon>Bacillati</taxon>
        <taxon>Bacillota</taxon>
        <taxon>Clostridia</taxon>
        <taxon>Eubacteriales</taxon>
        <taxon>Oscillospiraceae</taxon>
        <taxon>Faecalibacterium</taxon>
    </lineage>
</organism>
<dbReference type="EMBL" id="ACOP02000008">
    <property type="protein sequence ID" value="EEU97850.1"/>
    <property type="molecule type" value="Genomic_DNA"/>
</dbReference>
<dbReference type="Proteomes" id="UP000004619">
    <property type="component" value="Unassembled WGS sequence"/>
</dbReference>